<feature type="domain" description="N-acetyltransferase" evidence="1">
    <location>
        <begin position="1"/>
        <end position="140"/>
    </location>
</feature>
<dbReference type="PROSITE" id="PS51186">
    <property type="entry name" value="GNAT"/>
    <property type="match status" value="1"/>
</dbReference>
<dbReference type="Gene3D" id="3.40.630.30">
    <property type="match status" value="1"/>
</dbReference>
<accession>A0ABP4SGD9</accession>
<dbReference type="CDD" id="cd04301">
    <property type="entry name" value="NAT_SF"/>
    <property type="match status" value="1"/>
</dbReference>
<keyword evidence="3" id="KW-1185">Reference proteome</keyword>
<dbReference type="RefSeq" id="WP_344145494.1">
    <property type="nucleotide sequence ID" value="NZ_BAAANF010000002.1"/>
</dbReference>
<name>A0ABP4SGD9_9ACTN</name>
<comment type="caution">
    <text evidence="2">The sequence shown here is derived from an EMBL/GenBank/DDBJ whole genome shotgun (WGS) entry which is preliminary data.</text>
</comment>
<dbReference type="PANTHER" id="PTHR43072">
    <property type="entry name" value="N-ACETYLTRANSFERASE"/>
    <property type="match status" value="1"/>
</dbReference>
<proteinExistence type="predicted"/>
<dbReference type="Proteomes" id="UP001500280">
    <property type="component" value="Unassembled WGS sequence"/>
</dbReference>
<organism evidence="2 3">
    <name type="scientific">Kribbella yunnanensis</name>
    <dbReference type="NCBI Taxonomy" id="190194"/>
    <lineage>
        <taxon>Bacteria</taxon>
        <taxon>Bacillati</taxon>
        <taxon>Actinomycetota</taxon>
        <taxon>Actinomycetes</taxon>
        <taxon>Propionibacteriales</taxon>
        <taxon>Kribbellaceae</taxon>
        <taxon>Kribbella</taxon>
    </lineage>
</organism>
<evidence type="ECO:0000313" key="2">
    <source>
        <dbReference type="EMBL" id="GAA1669125.1"/>
    </source>
</evidence>
<dbReference type="InterPro" id="IPR000182">
    <property type="entry name" value="GNAT_dom"/>
</dbReference>
<dbReference type="InterPro" id="IPR016181">
    <property type="entry name" value="Acyl_CoA_acyltransferase"/>
</dbReference>
<dbReference type="SUPFAM" id="SSF55729">
    <property type="entry name" value="Acyl-CoA N-acyltransferases (Nat)"/>
    <property type="match status" value="1"/>
</dbReference>
<gene>
    <name evidence="2" type="ORF">GCM10009745_09480</name>
</gene>
<evidence type="ECO:0000313" key="3">
    <source>
        <dbReference type="Proteomes" id="UP001500280"/>
    </source>
</evidence>
<evidence type="ECO:0000259" key="1">
    <source>
        <dbReference type="PROSITE" id="PS51186"/>
    </source>
</evidence>
<dbReference type="Pfam" id="PF00583">
    <property type="entry name" value="Acetyltransf_1"/>
    <property type="match status" value="1"/>
</dbReference>
<protein>
    <recommendedName>
        <fullName evidence="1">N-acetyltransferase domain-containing protein</fullName>
    </recommendedName>
</protein>
<dbReference type="EMBL" id="BAAANF010000002">
    <property type="protein sequence ID" value="GAA1669125.1"/>
    <property type="molecule type" value="Genomic_DNA"/>
</dbReference>
<reference evidence="3" key="1">
    <citation type="journal article" date="2019" name="Int. J. Syst. Evol. Microbiol.">
        <title>The Global Catalogue of Microorganisms (GCM) 10K type strain sequencing project: providing services to taxonomists for standard genome sequencing and annotation.</title>
        <authorList>
            <consortium name="The Broad Institute Genomics Platform"/>
            <consortium name="The Broad Institute Genome Sequencing Center for Infectious Disease"/>
            <person name="Wu L."/>
            <person name="Ma J."/>
        </authorList>
    </citation>
    <scope>NUCLEOTIDE SEQUENCE [LARGE SCALE GENOMIC DNA]</scope>
    <source>
        <strain evidence="3">JCM 14307</strain>
    </source>
</reference>
<sequence>MHTPTIQAATPDLLKAAVHKFMGADLAPTYLDSPANLAFVAADPEILGWCWGYHLPRPDGSSMLYLHQLAVAEPHRRRGIGRALLQAFITAGTQAGATKMFLTTGADNHPARSLYDAFGGGLADQGPTVNYWFLLGGARS</sequence>